<dbReference type="Proteomes" id="UP000199657">
    <property type="component" value="Unassembled WGS sequence"/>
</dbReference>
<keyword evidence="2" id="KW-0813">Transport</keyword>
<feature type="compositionally biased region" description="Basic and acidic residues" evidence="3">
    <location>
        <begin position="319"/>
        <end position="335"/>
    </location>
</feature>
<organism evidence="5 6">
    <name type="scientific">Aquisalimonas asiatica</name>
    <dbReference type="NCBI Taxonomy" id="406100"/>
    <lineage>
        <taxon>Bacteria</taxon>
        <taxon>Pseudomonadati</taxon>
        <taxon>Pseudomonadota</taxon>
        <taxon>Gammaproteobacteria</taxon>
        <taxon>Chromatiales</taxon>
        <taxon>Ectothiorhodospiraceae</taxon>
        <taxon>Aquisalimonas</taxon>
    </lineage>
</organism>
<dbReference type="GO" id="GO:0015679">
    <property type="term" value="P:plasma membrane copper ion transport"/>
    <property type="evidence" value="ECO:0007669"/>
    <property type="project" value="TreeGrafter"/>
</dbReference>
<proteinExistence type="inferred from homology"/>
<dbReference type="GO" id="GO:0016020">
    <property type="term" value="C:membrane"/>
    <property type="evidence" value="ECO:0007669"/>
    <property type="project" value="InterPro"/>
</dbReference>
<evidence type="ECO:0000313" key="5">
    <source>
        <dbReference type="EMBL" id="SEO84926.1"/>
    </source>
</evidence>
<dbReference type="PANTHER" id="PTHR30097">
    <property type="entry name" value="CATION EFFLUX SYSTEM PROTEIN CUSB"/>
    <property type="match status" value="1"/>
</dbReference>
<dbReference type="InterPro" id="IPR058649">
    <property type="entry name" value="CzcB_C"/>
</dbReference>
<accession>A0A1H8T2J3</accession>
<sequence>MKNWIIGLSAALVAALVTLPVLADELEITRWADGLEWFLEAEPLAAGESRTFLVHATRLDEHSPVTGGSVALALHDGNGDVVAQGVAEAERPGIFPVALELPAAGRYALVGRHEGPEGERSSDLGEVDIPDAPDHDHAHDNDHRHDDAHDHEDDHEHPHGIWSWIRHWFSHEHDHDGEHGDHEDDHHDDDGDAITFLKETQWRMNFAATPARREGFAERIEVPGTIREAPGARARLIAPATGVVTAAESWPQYGRGVERGEPMMRLTLLPDAGAASGLALDVARARERLAAAEAEFERLTALAEEGVVAESRVVEARRERNTARAELEDARERQGHLGGDADPGAIVLRAPADGRVESLEVGPGEVVQAGQQLATVLDGERLWLVAHLYPADLERVRTLADPMVRQPGNRDWHALEGEPVWESGEFEAPGQLLRVAFGLEAEASRYRPGMPVTVAMATEAPRERILLPRQALIDDDGVAVVIVQTGGESFERRPVRTGMRAAGRVEIVSGLEAGERVVTEGAYAVLLAGRDTDDAGHGHAH</sequence>
<dbReference type="GO" id="GO:0022857">
    <property type="term" value="F:transmembrane transporter activity"/>
    <property type="evidence" value="ECO:0007669"/>
    <property type="project" value="InterPro"/>
</dbReference>
<name>A0A1H8T2J3_9GAMM</name>
<dbReference type="GO" id="GO:0060003">
    <property type="term" value="P:copper ion export"/>
    <property type="evidence" value="ECO:0007669"/>
    <property type="project" value="TreeGrafter"/>
</dbReference>
<evidence type="ECO:0000259" key="4">
    <source>
        <dbReference type="Pfam" id="PF25975"/>
    </source>
</evidence>
<gene>
    <name evidence="5" type="ORF">SAMN04488052_103362</name>
</gene>
<dbReference type="RefSeq" id="WP_091642856.1">
    <property type="nucleotide sequence ID" value="NZ_FOEG01000003.1"/>
</dbReference>
<dbReference type="Gene3D" id="1.10.287.470">
    <property type="entry name" value="Helix hairpin bin"/>
    <property type="match status" value="1"/>
</dbReference>
<dbReference type="OrthoDB" id="9800613at2"/>
<dbReference type="InterPro" id="IPR006143">
    <property type="entry name" value="RND_pump_MFP"/>
</dbReference>
<dbReference type="EMBL" id="FOEG01000003">
    <property type="protein sequence ID" value="SEO84926.1"/>
    <property type="molecule type" value="Genomic_DNA"/>
</dbReference>
<dbReference type="Pfam" id="PF25975">
    <property type="entry name" value="CzcB_C"/>
    <property type="match status" value="1"/>
</dbReference>
<dbReference type="FunFam" id="2.40.420.20:FF:000006">
    <property type="entry name" value="RND family efflux transporter MFP subunit"/>
    <property type="match status" value="1"/>
</dbReference>
<dbReference type="PANTHER" id="PTHR30097:SF4">
    <property type="entry name" value="SLR6042 PROTEIN"/>
    <property type="match status" value="1"/>
</dbReference>
<dbReference type="Gene3D" id="2.40.420.20">
    <property type="match status" value="1"/>
</dbReference>
<evidence type="ECO:0000256" key="2">
    <source>
        <dbReference type="ARBA" id="ARBA00022448"/>
    </source>
</evidence>
<feature type="region of interest" description="Disordered" evidence="3">
    <location>
        <begin position="319"/>
        <end position="344"/>
    </location>
</feature>
<evidence type="ECO:0000256" key="1">
    <source>
        <dbReference type="ARBA" id="ARBA00009477"/>
    </source>
</evidence>
<dbReference type="Gene3D" id="2.40.50.100">
    <property type="match status" value="1"/>
</dbReference>
<keyword evidence="6" id="KW-1185">Reference proteome</keyword>
<dbReference type="SUPFAM" id="SSF111369">
    <property type="entry name" value="HlyD-like secretion proteins"/>
    <property type="match status" value="1"/>
</dbReference>
<evidence type="ECO:0000313" key="6">
    <source>
        <dbReference type="Proteomes" id="UP000199657"/>
    </source>
</evidence>
<feature type="domain" description="CzcB-like C-terminal circularly permuted SH3-like" evidence="4">
    <location>
        <begin position="467"/>
        <end position="524"/>
    </location>
</feature>
<dbReference type="GO" id="GO:0030313">
    <property type="term" value="C:cell envelope"/>
    <property type="evidence" value="ECO:0007669"/>
    <property type="project" value="TreeGrafter"/>
</dbReference>
<dbReference type="Gene3D" id="2.40.30.170">
    <property type="match status" value="1"/>
</dbReference>
<reference evidence="5 6" key="1">
    <citation type="submission" date="2016-10" db="EMBL/GenBank/DDBJ databases">
        <authorList>
            <person name="de Groot N.N."/>
        </authorList>
    </citation>
    <scope>NUCLEOTIDE SEQUENCE [LARGE SCALE GENOMIC DNA]</scope>
    <source>
        <strain evidence="5 6">CGMCC 1.6291</strain>
    </source>
</reference>
<protein>
    <submittedName>
        <fullName evidence="5">RND family efflux transporter, MFP subunit</fullName>
    </submittedName>
</protein>
<dbReference type="STRING" id="406100.SAMN04488052_103362"/>
<dbReference type="NCBIfam" id="TIGR01730">
    <property type="entry name" value="RND_mfp"/>
    <property type="match status" value="1"/>
</dbReference>
<feature type="region of interest" description="Disordered" evidence="3">
    <location>
        <begin position="113"/>
        <end position="157"/>
    </location>
</feature>
<dbReference type="InterPro" id="IPR051909">
    <property type="entry name" value="MFP_Cation_Efflux"/>
</dbReference>
<dbReference type="AlphaFoldDB" id="A0A1H8T2J3"/>
<feature type="compositionally biased region" description="Basic and acidic residues" evidence="3">
    <location>
        <begin position="113"/>
        <end position="123"/>
    </location>
</feature>
<comment type="similarity">
    <text evidence="1">Belongs to the membrane fusion protein (MFP) (TC 8.A.1) family.</text>
</comment>
<feature type="compositionally biased region" description="Basic and acidic residues" evidence="3">
    <location>
        <begin position="132"/>
        <end position="157"/>
    </location>
</feature>
<evidence type="ECO:0000256" key="3">
    <source>
        <dbReference type="SAM" id="MobiDB-lite"/>
    </source>
</evidence>